<dbReference type="GO" id="GO:0008270">
    <property type="term" value="F:zinc ion binding"/>
    <property type="evidence" value="ECO:0007669"/>
    <property type="project" value="UniProtKB-KW"/>
</dbReference>
<evidence type="ECO:0008006" key="6">
    <source>
        <dbReference type="Google" id="ProtNLM"/>
    </source>
</evidence>
<dbReference type="AlphaFoldDB" id="A0A0C3D2X1"/>
<accession>A0A0C3D2X1</accession>
<dbReference type="STRING" id="1036808.A0A0C3D2X1"/>
<reference evidence="4 5" key="1">
    <citation type="submission" date="2014-04" db="EMBL/GenBank/DDBJ databases">
        <authorList>
            <consortium name="DOE Joint Genome Institute"/>
            <person name="Kuo A."/>
            <person name="Kohler A."/>
            <person name="Nagy L.G."/>
            <person name="Floudas D."/>
            <person name="Copeland A."/>
            <person name="Barry K.W."/>
            <person name="Cichocki N."/>
            <person name="Veneault-Fourrey C."/>
            <person name="LaButti K."/>
            <person name="Lindquist E.A."/>
            <person name="Lipzen A."/>
            <person name="Lundell T."/>
            <person name="Morin E."/>
            <person name="Murat C."/>
            <person name="Sun H."/>
            <person name="Tunlid A."/>
            <person name="Henrissat B."/>
            <person name="Grigoriev I.V."/>
            <person name="Hibbett D.S."/>
            <person name="Martin F."/>
            <person name="Nordberg H.P."/>
            <person name="Cantor M.N."/>
            <person name="Hua S.X."/>
        </authorList>
    </citation>
    <scope>NUCLEOTIDE SEQUENCE [LARGE SCALE GENOMIC DNA]</scope>
    <source>
        <strain evidence="4 5">Foug A</strain>
    </source>
</reference>
<keyword evidence="2" id="KW-0863">Zinc-finger</keyword>
<dbReference type="PROSITE" id="PS00518">
    <property type="entry name" value="ZF_RING_1"/>
    <property type="match status" value="1"/>
</dbReference>
<protein>
    <recommendedName>
        <fullName evidence="6">RING-type domain-containing protein</fullName>
    </recommendedName>
</protein>
<name>A0A0C3D2X1_9AGAM</name>
<dbReference type="InParanoid" id="A0A0C3D2X1"/>
<evidence type="ECO:0000313" key="4">
    <source>
        <dbReference type="EMBL" id="KIM50481.1"/>
    </source>
</evidence>
<keyword evidence="3" id="KW-0862">Zinc</keyword>
<keyword evidence="1" id="KW-0479">Metal-binding</keyword>
<organism evidence="4 5">
    <name type="scientific">Scleroderma citrinum Foug A</name>
    <dbReference type="NCBI Taxonomy" id="1036808"/>
    <lineage>
        <taxon>Eukaryota</taxon>
        <taxon>Fungi</taxon>
        <taxon>Dikarya</taxon>
        <taxon>Basidiomycota</taxon>
        <taxon>Agaricomycotina</taxon>
        <taxon>Agaricomycetes</taxon>
        <taxon>Agaricomycetidae</taxon>
        <taxon>Boletales</taxon>
        <taxon>Sclerodermatineae</taxon>
        <taxon>Sclerodermataceae</taxon>
        <taxon>Scleroderma</taxon>
    </lineage>
</organism>
<dbReference type="InterPro" id="IPR017907">
    <property type="entry name" value="Znf_RING_CS"/>
</dbReference>
<evidence type="ECO:0000256" key="2">
    <source>
        <dbReference type="ARBA" id="ARBA00022771"/>
    </source>
</evidence>
<feature type="non-terminal residue" evidence="4">
    <location>
        <position position="1"/>
    </location>
</feature>
<dbReference type="HOGENOM" id="CLU_027016_0_0_1"/>
<dbReference type="OrthoDB" id="2655622at2759"/>
<keyword evidence="5" id="KW-1185">Reference proteome</keyword>
<proteinExistence type="predicted"/>
<evidence type="ECO:0000313" key="5">
    <source>
        <dbReference type="Proteomes" id="UP000053989"/>
    </source>
</evidence>
<sequence>EHDQYCYLCHDGGQFLFCCVSCPHVVCDHCLGVCWQLASKVCAADVDFHCPCCHELEDHAAKHKLTPYFAFTCTIHAKGVSMLDKPTIVAGICKGASKSQVYAELTLILHLSCKGMDTTGCLPLLLKTALEDYHMKDCLEYVEVTFDFRTDSKLSRWKTKRAKLGRELVACKFQHKIIFVTVHSEITRGDLFAGKNAQGGNMAMEVNEFMKCLFGLSLERVVYESTLFMLTCGPLVAFQDSFLAMKQTISRLQPEYTIAFTAPNFLSTVLKVFVVSYCMQVLIQGHSFLEVLHDLLDVAPELHMHTDVLLFDIKGLLSPPVVDSPSMVGYRYSWYHSYRQLWGTALPISCPQCGAIRPWSKSKGDPEGCHPKAQVSRCQSTGCNSIVRSKPLHDVYEIVHSDNTSGWVWYTINGAELL</sequence>
<evidence type="ECO:0000256" key="1">
    <source>
        <dbReference type="ARBA" id="ARBA00022723"/>
    </source>
</evidence>
<dbReference type="EMBL" id="KN822417">
    <property type="protein sequence ID" value="KIM50481.1"/>
    <property type="molecule type" value="Genomic_DNA"/>
</dbReference>
<gene>
    <name evidence="4" type="ORF">SCLCIDRAFT_145410</name>
</gene>
<dbReference type="Proteomes" id="UP000053989">
    <property type="component" value="Unassembled WGS sequence"/>
</dbReference>
<reference evidence="5" key="2">
    <citation type="submission" date="2015-01" db="EMBL/GenBank/DDBJ databases">
        <title>Evolutionary Origins and Diversification of the Mycorrhizal Mutualists.</title>
        <authorList>
            <consortium name="DOE Joint Genome Institute"/>
            <consortium name="Mycorrhizal Genomics Consortium"/>
            <person name="Kohler A."/>
            <person name="Kuo A."/>
            <person name="Nagy L.G."/>
            <person name="Floudas D."/>
            <person name="Copeland A."/>
            <person name="Barry K.W."/>
            <person name="Cichocki N."/>
            <person name="Veneault-Fourrey C."/>
            <person name="LaButti K."/>
            <person name="Lindquist E.A."/>
            <person name="Lipzen A."/>
            <person name="Lundell T."/>
            <person name="Morin E."/>
            <person name="Murat C."/>
            <person name="Riley R."/>
            <person name="Ohm R."/>
            <person name="Sun H."/>
            <person name="Tunlid A."/>
            <person name="Henrissat B."/>
            <person name="Grigoriev I.V."/>
            <person name="Hibbett D.S."/>
            <person name="Martin F."/>
        </authorList>
    </citation>
    <scope>NUCLEOTIDE SEQUENCE [LARGE SCALE GENOMIC DNA]</scope>
    <source>
        <strain evidence="5">Foug A</strain>
    </source>
</reference>
<evidence type="ECO:0000256" key="3">
    <source>
        <dbReference type="ARBA" id="ARBA00022833"/>
    </source>
</evidence>